<dbReference type="Proteomes" id="UP001054945">
    <property type="component" value="Unassembled WGS sequence"/>
</dbReference>
<comment type="caution">
    <text evidence="2">The sequence shown here is derived from an EMBL/GenBank/DDBJ whole genome shotgun (WGS) entry which is preliminary data.</text>
</comment>
<feature type="compositionally biased region" description="Polar residues" evidence="1">
    <location>
        <begin position="13"/>
        <end position="28"/>
    </location>
</feature>
<accession>A0AAV4MQU9</accession>
<gene>
    <name evidence="2" type="ORF">CEXT_150701</name>
</gene>
<dbReference type="AlphaFoldDB" id="A0AAV4MQU9"/>
<feature type="region of interest" description="Disordered" evidence="1">
    <location>
        <begin position="1"/>
        <end position="28"/>
    </location>
</feature>
<protein>
    <submittedName>
        <fullName evidence="2">Uncharacterized protein</fullName>
    </submittedName>
</protein>
<evidence type="ECO:0000313" key="2">
    <source>
        <dbReference type="EMBL" id="GIX74269.1"/>
    </source>
</evidence>
<evidence type="ECO:0000313" key="3">
    <source>
        <dbReference type="Proteomes" id="UP001054945"/>
    </source>
</evidence>
<dbReference type="EMBL" id="BPLR01020048">
    <property type="protein sequence ID" value="GIX74269.1"/>
    <property type="molecule type" value="Genomic_DNA"/>
</dbReference>
<proteinExistence type="predicted"/>
<sequence length="69" mass="8011">MDNIVPNYPSRDFYTSNPHLRPGNPTQDDIFSLAQVKEKKEWYRAKKSFFVSDSAPPNSCISWRYIAKG</sequence>
<keyword evidence="3" id="KW-1185">Reference proteome</keyword>
<organism evidence="2 3">
    <name type="scientific">Caerostris extrusa</name>
    <name type="common">Bark spider</name>
    <name type="synonym">Caerostris bankana</name>
    <dbReference type="NCBI Taxonomy" id="172846"/>
    <lineage>
        <taxon>Eukaryota</taxon>
        <taxon>Metazoa</taxon>
        <taxon>Ecdysozoa</taxon>
        <taxon>Arthropoda</taxon>
        <taxon>Chelicerata</taxon>
        <taxon>Arachnida</taxon>
        <taxon>Araneae</taxon>
        <taxon>Araneomorphae</taxon>
        <taxon>Entelegynae</taxon>
        <taxon>Araneoidea</taxon>
        <taxon>Araneidae</taxon>
        <taxon>Caerostris</taxon>
    </lineage>
</organism>
<reference evidence="2 3" key="1">
    <citation type="submission" date="2021-06" db="EMBL/GenBank/DDBJ databases">
        <title>Caerostris extrusa draft genome.</title>
        <authorList>
            <person name="Kono N."/>
            <person name="Arakawa K."/>
        </authorList>
    </citation>
    <scope>NUCLEOTIDE SEQUENCE [LARGE SCALE GENOMIC DNA]</scope>
</reference>
<name>A0AAV4MQU9_CAEEX</name>
<evidence type="ECO:0000256" key="1">
    <source>
        <dbReference type="SAM" id="MobiDB-lite"/>
    </source>
</evidence>